<dbReference type="Pfam" id="PF03741">
    <property type="entry name" value="TerC"/>
    <property type="match status" value="1"/>
</dbReference>
<evidence type="ECO:0000256" key="1">
    <source>
        <dbReference type="SAM" id="Phobius"/>
    </source>
</evidence>
<dbReference type="InterPro" id="IPR005496">
    <property type="entry name" value="Integral_membrane_TerC"/>
</dbReference>
<reference evidence="2 3" key="1">
    <citation type="submission" date="2020-04" db="EMBL/GenBank/DDBJ databases">
        <authorList>
            <person name="Hogendoorn C."/>
        </authorList>
    </citation>
    <scope>NUCLEOTIDE SEQUENCE [LARGE SCALE GENOMIC DNA]</scope>
    <source>
        <strain evidence="2">COOX1</strain>
    </source>
</reference>
<dbReference type="EMBL" id="LR792683">
    <property type="protein sequence ID" value="CAB3390862.1"/>
    <property type="molecule type" value="Genomic_DNA"/>
</dbReference>
<gene>
    <name evidence="2" type="ORF">COOX1_0625</name>
</gene>
<protein>
    <submittedName>
        <fullName evidence="2">Integral membrane protein TerC</fullName>
    </submittedName>
</protein>
<sequence>MRTIVQVFMVNLVMSVDNIIVIAGIVRRSSHLVAIAVISTFTLTAVRTGLIAGLHRLPQVPGLQLALGGMVLGIACKMTHIPGTRGGSGPPLWQLLSSVVLADLALSVDNMMVLALISKDLATIAIGTGLSLLLLLSFLPIITRTMQQIPLLQIVAAGFVALLGVRAMLQDPLVDMRLQAGLPVPGGQQDLPPAVAAALVLYGIGKIVYKRGRRR</sequence>
<name>A0A6F9E214_9BACL</name>
<feature type="transmembrane region" description="Helical" evidence="1">
    <location>
        <begin position="123"/>
        <end position="142"/>
    </location>
</feature>
<feature type="transmembrane region" description="Helical" evidence="1">
    <location>
        <begin position="33"/>
        <end position="54"/>
    </location>
</feature>
<feature type="transmembrane region" description="Helical" evidence="1">
    <location>
        <begin position="6"/>
        <end position="26"/>
    </location>
</feature>
<keyword evidence="1" id="KW-1133">Transmembrane helix</keyword>
<dbReference type="RefSeq" id="WP_170084896.1">
    <property type="nucleotide sequence ID" value="NZ_CP047971.1"/>
</dbReference>
<evidence type="ECO:0000313" key="2">
    <source>
        <dbReference type="EMBL" id="CAB3390862.1"/>
    </source>
</evidence>
<organism evidence="2 3">
    <name type="scientific">Kyrpidia spormannii</name>
    <dbReference type="NCBI Taxonomy" id="2055160"/>
    <lineage>
        <taxon>Bacteria</taxon>
        <taxon>Bacillati</taxon>
        <taxon>Bacillota</taxon>
        <taxon>Bacilli</taxon>
        <taxon>Bacillales</taxon>
        <taxon>Alicyclobacillaceae</taxon>
        <taxon>Kyrpidia</taxon>
    </lineage>
</organism>
<keyword evidence="1" id="KW-0812">Transmembrane</keyword>
<dbReference type="GO" id="GO:0016020">
    <property type="term" value="C:membrane"/>
    <property type="evidence" value="ECO:0007669"/>
    <property type="project" value="InterPro"/>
</dbReference>
<feature type="transmembrane region" description="Helical" evidence="1">
    <location>
        <begin position="149"/>
        <end position="169"/>
    </location>
</feature>
<dbReference type="Proteomes" id="UP000502196">
    <property type="component" value="Chromosome"/>
</dbReference>
<dbReference type="AlphaFoldDB" id="A0A6F9E214"/>
<feature type="transmembrane region" description="Helical" evidence="1">
    <location>
        <begin position="191"/>
        <end position="209"/>
    </location>
</feature>
<keyword evidence="1" id="KW-0472">Membrane</keyword>
<accession>A0A6F9E214</accession>
<evidence type="ECO:0000313" key="3">
    <source>
        <dbReference type="Proteomes" id="UP000502196"/>
    </source>
</evidence>
<proteinExistence type="predicted"/>